<dbReference type="InterPro" id="IPR040256">
    <property type="entry name" value="At4g02000-like"/>
</dbReference>
<dbReference type="PANTHER" id="PTHR31286">
    <property type="entry name" value="GLYCINE-RICH CELL WALL STRUCTURAL PROTEIN 1.8-LIKE"/>
    <property type="match status" value="1"/>
</dbReference>
<dbReference type="InterPro" id="IPR025558">
    <property type="entry name" value="DUF4283"/>
</dbReference>
<accession>A0A6N2LUH8</accession>
<sequence>MRTTIRLEKVTTMNNNFIMFRLSNESSIEDIMAKSPWLFGGKTMILLKWYLGFYFDKNRISSLLVWVWLKGLPFTLCNKQGLSMAASMAEKPIDYNEHTFEL</sequence>
<evidence type="ECO:0000259" key="1">
    <source>
        <dbReference type="Pfam" id="PF14111"/>
    </source>
</evidence>
<dbReference type="Pfam" id="PF14111">
    <property type="entry name" value="DUF4283"/>
    <property type="match status" value="1"/>
</dbReference>
<dbReference type="PANTHER" id="PTHR31286:SF99">
    <property type="entry name" value="DUF4283 DOMAIN-CONTAINING PROTEIN"/>
    <property type="match status" value="1"/>
</dbReference>
<proteinExistence type="predicted"/>
<protein>
    <recommendedName>
        <fullName evidence="1">DUF4283 domain-containing protein</fullName>
    </recommendedName>
</protein>
<dbReference type="AlphaFoldDB" id="A0A6N2LUH8"/>
<organism evidence="2">
    <name type="scientific">Salix viminalis</name>
    <name type="common">Common osier</name>
    <name type="synonym">Basket willow</name>
    <dbReference type="NCBI Taxonomy" id="40686"/>
    <lineage>
        <taxon>Eukaryota</taxon>
        <taxon>Viridiplantae</taxon>
        <taxon>Streptophyta</taxon>
        <taxon>Embryophyta</taxon>
        <taxon>Tracheophyta</taxon>
        <taxon>Spermatophyta</taxon>
        <taxon>Magnoliopsida</taxon>
        <taxon>eudicotyledons</taxon>
        <taxon>Gunneridae</taxon>
        <taxon>Pentapetalae</taxon>
        <taxon>rosids</taxon>
        <taxon>fabids</taxon>
        <taxon>Malpighiales</taxon>
        <taxon>Salicaceae</taxon>
        <taxon>Saliceae</taxon>
        <taxon>Salix</taxon>
    </lineage>
</organism>
<gene>
    <name evidence="2" type="ORF">SVIM_LOCUS278460</name>
</gene>
<reference evidence="2" key="1">
    <citation type="submission" date="2019-03" db="EMBL/GenBank/DDBJ databases">
        <authorList>
            <person name="Mank J."/>
            <person name="Almeida P."/>
        </authorList>
    </citation>
    <scope>NUCLEOTIDE SEQUENCE</scope>
    <source>
        <strain evidence="2">78183</strain>
    </source>
</reference>
<evidence type="ECO:0000313" key="2">
    <source>
        <dbReference type="EMBL" id="VFU44888.1"/>
    </source>
</evidence>
<name>A0A6N2LUH8_SALVM</name>
<feature type="domain" description="DUF4283" evidence="1">
    <location>
        <begin position="10"/>
        <end position="55"/>
    </location>
</feature>
<dbReference type="EMBL" id="CAADRP010001608">
    <property type="protein sequence ID" value="VFU44888.1"/>
    <property type="molecule type" value="Genomic_DNA"/>
</dbReference>